<organism evidence="1 2">
    <name type="scientific">Paramuricea clavata</name>
    <name type="common">Red gorgonian</name>
    <name type="synonym">Violescent sea-whip</name>
    <dbReference type="NCBI Taxonomy" id="317549"/>
    <lineage>
        <taxon>Eukaryota</taxon>
        <taxon>Metazoa</taxon>
        <taxon>Cnidaria</taxon>
        <taxon>Anthozoa</taxon>
        <taxon>Octocorallia</taxon>
        <taxon>Malacalcyonacea</taxon>
        <taxon>Plexauridae</taxon>
        <taxon>Paramuricea</taxon>
    </lineage>
</organism>
<name>A0A7D9JTG1_PARCT</name>
<dbReference type="AlphaFoldDB" id="A0A7D9JTG1"/>
<gene>
    <name evidence="1" type="ORF">PACLA_8A014262</name>
</gene>
<dbReference type="Proteomes" id="UP001152795">
    <property type="component" value="Unassembled WGS sequence"/>
</dbReference>
<evidence type="ECO:0000313" key="1">
    <source>
        <dbReference type="EMBL" id="CAB4035387.1"/>
    </source>
</evidence>
<sequence>AIYINAFVPQCDLWYCFTTVYLKLSPDEGRENLSSRSEARAIRTGLYSGKLTATEQRKMYRFLLFGSVIVFALFIPKEEAATKCRSRLNCTQPNASFCCKENSAWYSPFVCLPTCADRTCEDDAECGGIGGECCNTVDKRCTTKRKCLKACDDGLKCVPGTYCCQQTGFDPQICAKSCVGKTCNFDSDCGPPGECCTGGGECAKSCESGVPTWLIVVFVVVGILCVVGLALVIFHFARRSPTCCRRQDSLTPLVS</sequence>
<reference evidence="1" key="1">
    <citation type="submission" date="2020-04" db="EMBL/GenBank/DDBJ databases">
        <authorList>
            <person name="Alioto T."/>
            <person name="Alioto T."/>
            <person name="Gomez Garrido J."/>
        </authorList>
    </citation>
    <scope>NUCLEOTIDE SEQUENCE</scope>
    <source>
        <strain evidence="1">A484AB</strain>
    </source>
</reference>
<comment type="caution">
    <text evidence="1">The sequence shown here is derived from an EMBL/GenBank/DDBJ whole genome shotgun (WGS) entry which is preliminary data.</text>
</comment>
<evidence type="ECO:0000313" key="2">
    <source>
        <dbReference type="Proteomes" id="UP001152795"/>
    </source>
</evidence>
<protein>
    <submittedName>
        <fullName evidence="1">Uncharacterized protein</fullName>
    </submittedName>
</protein>
<dbReference type="OrthoDB" id="6014403at2759"/>
<accession>A0A7D9JTG1</accession>
<dbReference type="EMBL" id="CACRXK020021007">
    <property type="protein sequence ID" value="CAB4035387.1"/>
    <property type="molecule type" value="Genomic_DNA"/>
</dbReference>
<keyword evidence="2" id="KW-1185">Reference proteome</keyword>
<feature type="non-terminal residue" evidence="1">
    <location>
        <position position="1"/>
    </location>
</feature>
<proteinExistence type="predicted"/>